<dbReference type="AlphaFoldDB" id="A0A9N9XB02"/>
<keyword evidence="1" id="KW-0732">Signal</keyword>
<feature type="chain" id="PRO_5040205078" evidence="1">
    <location>
        <begin position="20"/>
        <end position="449"/>
    </location>
</feature>
<evidence type="ECO:0000256" key="1">
    <source>
        <dbReference type="SAM" id="SignalP"/>
    </source>
</evidence>
<dbReference type="OrthoDB" id="6612717at2759"/>
<dbReference type="Proteomes" id="UP001153709">
    <property type="component" value="Chromosome 3"/>
</dbReference>
<keyword evidence="3" id="KW-1185">Reference proteome</keyword>
<organism evidence="2 3">
    <name type="scientific">Diabrotica balteata</name>
    <name type="common">Banded cucumber beetle</name>
    <dbReference type="NCBI Taxonomy" id="107213"/>
    <lineage>
        <taxon>Eukaryota</taxon>
        <taxon>Metazoa</taxon>
        <taxon>Ecdysozoa</taxon>
        <taxon>Arthropoda</taxon>
        <taxon>Hexapoda</taxon>
        <taxon>Insecta</taxon>
        <taxon>Pterygota</taxon>
        <taxon>Neoptera</taxon>
        <taxon>Endopterygota</taxon>
        <taxon>Coleoptera</taxon>
        <taxon>Polyphaga</taxon>
        <taxon>Cucujiformia</taxon>
        <taxon>Chrysomeloidea</taxon>
        <taxon>Chrysomelidae</taxon>
        <taxon>Galerucinae</taxon>
        <taxon>Diabroticina</taxon>
        <taxon>Diabroticites</taxon>
        <taxon>Diabrotica</taxon>
    </lineage>
</organism>
<name>A0A9N9XB02_DIABA</name>
<feature type="signal peptide" evidence="1">
    <location>
        <begin position="1"/>
        <end position="19"/>
    </location>
</feature>
<reference evidence="2" key="1">
    <citation type="submission" date="2022-01" db="EMBL/GenBank/DDBJ databases">
        <authorList>
            <person name="King R."/>
        </authorList>
    </citation>
    <scope>NUCLEOTIDE SEQUENCE</scope>
</reference>
<evidence type="ECO:0000313" key="3">
    <source>
        <dbReference type="Proteomes" id="UP001153709"/>
    </source>
</evidence>
<gene>
    <name evidence="2" type="ORF">DIABBA_LOCUS5678</name>
</gene>
<accession>A0A9N9XB02</accession>
<proteinExistence type="predicted"/>
<protein>
    <submittedName>
        <fullName evidence="2">Uncharacterized protein</fullName>
    </submittedName>
</protein>
<dbReference type="PROSITE" id="PS51257">
    <property type="entry name" value="PROKAR_LIPOPROTEIN"/>
    <property type="match status" value="1"/>
</dbReference>
<dbReference type="EMBL" id="OU898278">
    <property type="protein sequence ID" value="CAG9832149.1"/>
    <property type="molecule type" value="Genomic_DNA"/>
</dbReference>
<evidence type="ECO:0000313" key="2">
    <source>
        <dbReference type="EMBL" id="CAG9832149.1"/>
    </source>
</evidence>
<sequence>MKLGILFIGLVALVHHSSAIGCSSCSSCHGSYGHYHEEHHGGCGFRFPCRKQCNTEELPQSDWCGNTGHHCVPLVVRPHDLPKPNVNPGVEVDLSCVKPNPCAIKKAIVKPAVLPKPVCKHHHRQSCGCDNHHQHHSCCGSLHGSGPCYGHGPIIPHGGVIGSNGNLRGSGIVGISGGPGAPGYGYGPLSPADSVSLDLAYKLAREADLVRLQSEDKLNFGFRKIPIELPPKKIIKANVPEEGIFNLNGQIVELTPIRASAGNSPAALAEEAAEQLLALEEEEAEALANGGSEAQLGVQCPIRKVALCEIGYKVAKPPKPCFTEVPACKATCHGDVSTNCGCGHYGQHGHHHHGCGGHACGQIGGCVSCGGHKCDCKIIPGDVKYECKPKPQQICLKPPVVPDSCESAEIEIEEDDGHQVKCACVPVCVKQHHCNHSCKKTCVTIEKLC</sequence>